<comment type="caution">
    <text evidence="1">The sequence shown here is derived from an EMBL/GenBank/DDBJ whole genome shotgun (WGS) entry which is preliminary data.</text>
</comment>
<dbReference type="Proteomes" id="UP001420932">
    <property type="component" value="Unassembled WGS sequence"/>
</dbReference>
<keyword evidence="2" id="KW-1185">Reference proteome</keyword>
<protein>
    <submittedName>
        <fullName evidence="1">Uncharacterized protein</fullName>
    </submittedName>
</protein>
<dbReference type="InterPro" id="IPR044992">
    <property type="entry name" value="ChyE-like"/>
</dbReference>
<proteinExistence type="predicted"/>
<dbReference type="AlphaFoldDB" id="A0AAP0L5T0"/>
<accession>A0AAP0L5T0</accession>
<gene>
    <name evidence="1" type="ORF">Syun_003801</name>
</gene>
<name>A0AAP0L5T0_9MAGN</name>
<evidence type="ECO:0000313" key="2">
    <source>
        <dbReference type="Proteomes" id="UP001420932"/>
    </source>
</evidence>
<evidence type="ECO:0000313" key="1">
    <source>
        <dbReference type="EMBL" id="KAK9162899.1"/>
    </source>
</evidence>
<reference evidence="1 2" key="1">
    <citation type="submission" date="2024-01" db="EMBL/GenBank/DDBJ databases">
        <title>Genome assemblies of Stephania.</title>
        <authorList>
            <person name="Yang L."/>
        </authorList>
    </citation>
    <scope>NUCLEOTIDE SEQUENCE [LARGE SCALE GENOMIC DNA]</scope>
    <source>
        <strain evidence="1">YNDBR</strain>
        <tissue evidence="1">Leaf</tissue>
    </source>
</reference>
<dbReference type="GO" id="GO:0005829">
    <property type="term" value="C:cytosol"/>
    <property type="evidence" value="ECO:0007669"/>
    <property type="project" value="TreeGrafter"/>
</dbReference>
<dbReference type="PANTHER" id="PTHR42695:SF13">
    <property type="entry name" value="GLUTAMINE AMIDOTRANSFERASE CLASS-I FAMILY PROTEIN, EXPRESSED"/>
    <property type="match status" value="1"/>
</dbReference>
<dbReference type="PANTHER" id="PTHR42695">
    <property type="entry name" value="GLUTAMINE AMIDOTRANSFERASE YLR126C-RELATED"/>
    <property type="match status" value="1"/>
</dbReference>
<organism evidence="1 2">
    <name type="scientific">Stephania yunnanensis</name>
    <dbReference type="NCBI Taxonomy" id="152371"/>
    <lineage>
        <taxon>Eukaryota</taxon>
        <taxon>Viridiplantae</taxon>
        <taxon>Streptophyta</taxon>
        <taxon>Embryophyta</taxon>
        <taxon>Tracheophyta</taxon>
        <taxon>Spermatophyta</taxon>
        <taxon>Magnoliopsida</taxon>
        <taxon>Ranunculales</taxon>
        <taxon>Menispermaceae</taxon>
        <taxon>Menispermoideae</taxon>
        <taxon>Cissampelideae</taxon>
        <taxon>Stephania</taxon>
    </lineage>
</organism>
<sequence>MSREEGEVRDLYRVCSGEFPEDIEKYDGFVISGSCNDAHGDDVWICELLVSGGD</sequence>
<dbReference type="EMBL" id="JBBNAF010000002">
    <property type="protein sequence ID" value="KAK9162899.1"/>
    <property type="molecule type" value="Genomic_DNA"/>
</dbReference>